<sequence length="30" mass="3493">MSDVKESLSVKITANILNIQAIHLFYFSFY</sequence>
<feature type="transmembrane region" description="Helical" evidence="1">
    <location>
        <begin position="12"/>
        <end position="29"/>
    </location>
</feature>
<dbReference type="AlphaFoldDB" id="A0A1I1XR99"/>
<keyword evidence="1" id="KW-0472">Membrane</keyword>
<keyword evidence="1" id="KW-0812">Transmembrane</keyword>
<name>A0A1I1XR99_9BACT</name>
<dbReference type="Proteomes" id="UP000181976">
    <property type="component" value="Unassembled WGS sequence"/>
</dbReference>
<keyword evidence="3" id="KW-1185">Reference proteome</keyword>
<dbReference type="EMBL" id="FONA01000006">
    <property type="protein sequence ID" value="SFE09845.1"/>
    <property type="molecule type" value="Genomic_DNA"/>
</dbReference>
<proteinExistence type="predicted"/>
<reference evidence="2 3" key="1">
    <citation type="submission" date="2016-10" db="EMBL/GenBank/DDBJ databases">
        <authorList>
            <person name="de Groot N.N."/>
        </authorList>
    </citation>
    <scope>NUCLEOTIDE SEQUENCE [LARGE SCALE GENOMIC DNA]</scope>
    <source>
        <strain evidence="2 3">DSM 19012</strain>
    </source>
</reference>
<protein>
    <submittedName>
        <fullName evidence="2">Uncharacterized protein</fullName>
    </submittedName>
</protein>
<evidence type="ECO:0000313" key="2">
    <source>
        <dbReference type="EMBL" id="SFE09845.1"/>
    </source>
</evidence>
<organism evidence="2 3">
    <name type="scientific">Thermophagus xiamenensis</name>
    <dbReference type="NCBI Taxonomy" id="385682"/>
    <lineage>
        <taxon>Bacteria</taxon>
        <taxon>Pseudomonadati</taxon>
        <taxon>Bacteroidota</taxon>
        <taxon>Bacteroidia</taxon>
        <taxon>Marinilabiliales</taxon>
        <taxon>Marinilabiliaceae</taxon>
        <taxon>Thermophagus</taxon>
    </lineage>
</organism>
<dbReference type="InParanoid" id="A0A1I1XR99"/>
<evidence type="ECO:0000256" key="1">
    <source>
        <dbReference type="SAM" id="Phobius"/>
    </source>
</evidence>
<dbReference type="STRING" id="385682.SAMN05444380_106130"/>
<gene>
    <name evidence="2" type="ORF">SAMN05444380_106130</name>
</gene>
<evidence type="ECO:0000313" key="3">
    <source>
        <dbReference type="Proteomes" id="UP000181976"/>
    </source>
</evidence>
<accession>A0A1I1XR99</accession>
<keyword evidence="1" id="KW-1133">Transmembrane helix</keyword>